<feature type="transmembrane region" description="Helical" evidence="8">
    <location>
        <begin position="107"/>
        <end position="126"/>
    </location>
</feature>
<evidence type="ECO:0000313" key="10">
    <source>
        <dbReference type="EMBL" id="AAM71691.1"/>
    </source>
</evidence>
<gene>
    <name evidence="10" type="ordered locus">CT0447</name>
</gene>
<feature type="transmembrane region" description="Helical" evidence="8">
    <location>
        <begin position="204"/>
        <end position="220"/>
    </location>
</feature>
<dbReference type="GO" id="GO:0009103">
    <property type="term" value="P:lipopolysaccharide biosynthetic process"/>
    <property type="evidence" value="ECO:0007669"/>
    <property type="project" value="UniProtKB-ARBA"/>
</dbReference>
<dbReference type="STRING" id="194439.CT0447"/>
<evidence type="ECO:0000256" key="1">
    <source>
        <dbReference type="ARBA" id="ARBA00004651"/>
    </source>
</evidence>
<evidence type="ECO:0000256" key="5">
    <source>
        <dbReference type="ARBA" id="ARBA00022692"/>
    </source>
</evidence>
<dbReference type="Pfam" id="PF13231">
    <property type="entry name" value="PMT_2"/>
    <property type="match status" value="1"/>
</dbReference>
<dbReference type="GO" id="GO:0005886">
    <property type="term" value="C:plasma membrane"/>
    <property type="evidence" value="ECO:0007669"/>
    <property type="project" value="UniProtKB-SubCell"/>
</dbReference>
<keyword evidence="11" id="KW-1185">Reference proteome</keyword>
<keyword evidence="6 8" id="KW-1133">Transmembrane helix</keyword>
<feature type="transmembrane region" description="Helical" evidence="8">
    <location>
        <begin position="133"/>
        <end position="155"/>
    </location>
</feature>
<dbReference type="AlphaFoldDB" id="Q8KF83"/>
<dbReference type="PANTHER" id="PTHR33908:SF11">
    <property type="entry name" value="MEMBRANE PROTEIN"/>
    <property type="match status" value="1"/>
</dbReference>
<comment type="subcellular location">
    <subcellularLocation>
        <location evidence="1">Cell membrane</location>
        <topology evidence="1">Multi-pass membrane protein</topology>
    </subcellularLocation>
</comment>
<feature type="domain" description="Glycosyltransferase RgtA/B/C/D-like" evidence="9">
    <location>
        <begin position="93"/>
        <end position="236"/>
    </location>
</feature>
<sequence>MPGKNRDSKQWDRQIEQPQEEELRLQKRHAEHGAWLFLLAVLLLVAGIRYHLLNVPMERDEGEYAYGAQLMLQGLLPYEHLYSMKLPGIYGAYALVLSIFGQTHTGVHAGLLLINAITSILIFLLARRLINPLTGLAAAGSFAVLSVSPSVQGVFANAEHFVIVPAVAGFLILLIALEKRRWWLFFAAGLLLGLGFVIKQHGFAFILAGIVIFFTQYPGGRPFSWKPLGWHALALCSGILLPYAVVCIIFLASGSFAQFWFWTFKYPRAYISELSFKDGLYNFLNNFGLILRDSWPLWFLAYIGLRPPIWNKDERKSRTLLLILSLFSALRRISWKDVAVMGNLA</sequence>
<dbReference type="OrthoDB" id="5056808at2"/>
<dbReference type="PANTHER" id="PTHR33908">
    <property type="entry name" value="MANNOSYLTRANSFERASE YKCB-RELATED"/>
    <property type="match status" value="1"/>
</dbReference>
<feature type="transmembrane region" description="Helical" evidence="8">
    <location>
        <begin position="161"/>
        <end position="177"/>
    </location>
</feature>
<dbReference type="GO" id="GO:0016763">
    <property type="term" value="F:pentosyltransferase activity"/>
    <property type="evidence" value="ECO:0007669"/>
    <property type="project" value="TreeGrafter"/>
</dbReference>
<dbReference type="InterPro" id="IPR050297">
    <property type="entry name" value="LipidA_mod_glycosyltrf_83"/>
</dbReference>
<keyword evidence="3" id="KW-0328">Glycosyltransferase</keyword>
<accession>Q8KF83</accession>
<dbReference type="InterPro" id="IPR038731">
    <property type="entry name" value="RgtA/B/C-like"/>
</dbReference>
<feature type="transmembrane region" description="Helical" evidence="8">
    <location>
        <begin position="232"/>
        <end position="263"/>
    </location>
</feature>
<evidence type="ECO:0000256" key="3">
    <source>
        <dbReference type="ARBA" id="ARBA00022676"/>
    </source>
</evidence>
<evidence type="ECO:0000256" key="8">
    <source>
        <dbReference type="SAM" id="Phobius"/>
    </source>
</evidence>
<dbReference type="Proteomes" id="UP000001007">
    <property type="component" value="Chromosome"/>
</dbReference>
<keyword evidence="4" id="KW-0808">Transferase</keyword>
<evidence type="ECO:0000256" key="4">
    <source>
        <dbReference type="ARBA" id="ARBA00022679"/>
    </source>
</evidence>
<dbReference type="EnsemblBacteria" id="AAM71691">
    <property type="protein sequence ID" value="AAM71691"/>
    <property type="gene ID" value="CT0447"/>
</dbReference>
<dbReference type="HOGENOM" id="CLU_803385_0_0_10"/>
<keyword evidence="7 8" id="KW-0472">Membrane</keyword>
<proteinExistence type="predicted"/>
<keyword evidence="5 8" id="KW-0812">Transmembrane</keyword>
<evidence type="ECO:0000259" key="9">
    <source>
        <dbReference type="Pfam" id="PF13231"/>
    </source>
</evidence>
<dbReference type="eggNOG" id="COG1807">
    <property type="taxonomic scope" value="Bacteria"/>
</dbReference>
<evidence type="ECO:0000256" key="6">
    <source>
        <dbReference type="ARBA" id="ARBA00022989"/>
    </source>
</evidence>
<reference evidence="10 11" key="1">
    <citation type="journal article" date="2002" name="Proc. Natl. Acad. Sci. U.S.A.">
        <title>The complete genome sequence of Chlorobium tepidum TLS, a photosynthetic, anaerobic, green-sulfur bacterium.</title>
        <authorList>
            <person name="Eisen J.A."/>
            <person name="Nelson K.E."/>
            <person name="Paulsen I.T."/>
            <person name="Heidelberg J.F."/>
            <person name="Wu M."/>
            <person name="Dodson R.J."/>
            <person name="Deboy R."/>
            <person name="Gwinn M.L."/>
            <person name="Nelson W.C."/>
            <person name="Haft D.H."/>
            <person name="Hickey E.K."/>
            <person name="Peterson J.D."/>
            <person name="Durkin A.S."/>
            <person name="Kolonay J.L."/>
            <person name="Yang F."/>
            <person name="Holt I."/>
            <person name="Umayam L.A."/>
            <person name="Mason T."/>
            <person name="Brenner M."/>
            <person name="Shea T.P."/>
            <person name="Parksey D."/>
            <person name="Nierman W.C."/>
            <person name="Feldblyum T.V."/>
            <person name="Hansen C.L."/>
            <person name="Craven M.B."/>
            <person name="Radune D."/>
            <person name="Vamathevan J."/>
            <person name="Khouri H."/>
            <person name="White O."/>
            <person name="Gruber T.M."/>
            <person name="Ketchum K.A."/>
            <person name="Venter J.C."/>
            <person name="Tettelin H."/>
            <person name="Bryant D.A."/>
            <person name="Fraser C.M."/>
        </authorList>
    </citation>
    <scope>NUCLEOTIDE SEQUENCE [LARGE SCALE GENOMIC DNA]</scope>
    <source>
        <strain evidence="11">ATCC 49652 / DSM 12025 / NBRC 103806 / TLS</strain>
    </source>
</reference>
<organism evidence="10 11">
    <name type="scientific">Chlorobaculum tepidum (strain ATCC 49652 / DSM 12025 / NBRC 103806 / TLS)</name>
    <name type="common">Chlorobium tepidum</name>
    <dbReference type="NCBI Taxonomy" id="194439"/>
    <lineage>
        <taxon>Bacteria</taxon>
        <taxon>Pseudomonadati</taxon>
        <taxon>Chlorobiota</taxon>
        <taxon>Chlorobiia</taxon>
        <taxon>Chlorobiales</taxon>
        <taxon>Chlorobiaceae</taxon>
        <taxon>Chlorobaculum</taxon>
    </lineage>
</organism>
<dbReference type="RefSeq" id="WP_010932136.1">
    <property type="nucleotide sequence ID" value="NC_002932.3"/>
</dbReference>
<protein>
    <recommendedName>
        <fullName evidence="9">Glycosyltransferase RgtA/B/C/D-like domain-containing protein</fullName>
    </recommendedName>
</protein>
<evidence type="ECO:0000256" key="2">
    <source>
        <dbReference type="ARBA" id="ARBA00022475"/>
    </source>
</evidence>
<dbReference type="EMBL" id="AE006470">
    <property type="protein sequence ID" value="AAM71691.1"/>
    <property type="molecule type" value="Genomic_DNA"/>
</dbReference>
<feature type="transmembrane region" description="Helical" evidence="8">
    <location>
        <begin position="34"/>
        <end position="52"/>
    </location>
</feature>
<keyword evidence="2" id="KW-1003">Cell membrane</keyword>
<evidence type="ECO:0000256" key="7">
    <source>
        <dbReference type="ARBA" id="ARBA00023136"/>
    </source>
</evidence>
<evidence type="ECO:0000313" key="11">
    <source>
        <dbReference type="Proteomes" id="UP000001007"/>
    </source>
</evidence>
<dbReference type="KEGG" id="cte:CT0447"/>
<name>Q8KF83_CHLTE</name>